<comment type="similarity">
    <text evidence="1">Belongs to the PspA/Vipp/IM30 family.</text>
</comment>
<name>A0A2A2SCK7_9SPHN</name>
<organism evidence="4 5">
    <name type="scientific">Sphingomonas lenta</name>
    <dbReference type="NCBI Taxonomy" id="1141887"/>
    <lineage>
        <taxon>Bacteria</taxon>
        <taxon>Pseudomonadati</taxon>
        <taxon>Pseudomonadota</taxon>
        <taxon>Alphaproteobacteria</taxon>
        <taxon>Sphingomonadales</taxon>
        <taxon>Sphingomonadaceae</taxon>
        <taxon>Sphingomonas</taxon>
    </lineage>
</organism>
<dbReference type="Pfam" id="PF04012">
    <property type="entry name" value="PspA_IM30"/>
    <property type="match status" value="1"/>
</dbReference>
<feature type="region of interest" description="Disordered" evidence="3">
    <location>
        <begin position="211"/>
        <end position="255"/>
    </location>
</feature>
<evidence type="ECO:0000313" key="4">
    <source>
        <dbReference type="EMBL" id="PAX07034.1"/>
    </source>
</evidence>
<accession>A0A2A2SCK7</accession>
<keyword evidence="2" id="KW-0175">Coiled coil</keyword>
<protein>
    <submittedName>
        <fullName evidence="4">Phage shock protein A</fullName>
    </submittedName>
</protein>
<proteinExistence type="inferred from homology"/>
<dbReference type="PANTHER" id="PTHR31088">
    <property type="entry name" value="MEMBRANE-ASSOCIATED PROTEIN VIPP1, CHLOROPLASTIC"/>
    <property type="match status" value="1"/>
</dbReference>
<dbReference type="OrthoDB" id="8844617at2"/>
<gene>
    <name evidence="4" type="ORF">CKY28_13345</name>
</gene>
<evidence type="ECO:0000313" key="5">
    <source>
        <dbReference type="Proteomes" id="UP000218151"/>
    </source>
</evidence>
<dbReference type="EMBL" id="NSLI01000004">
    <property type="protein sequence ID" value="PAX07034.1"/>
    <property type="molecule type" value="Genomic_DNA"/>
</dbReference>
<keyword evidence="5" id="KW-1185">Reference proteome</keyword>
<feature type="coiled-coil region" evidence="2">
    <location>
        <begin position="42"/>
        <end position="83"/>
    </location>
</feature>
<evidence type="ECO:0000256" key="3">
    <source>
        <dbReference type="SAM" id="MobiDB-lite"/>
    </source>
</evidence>
<dbReference type="AlphaFoldDB" id="A0A2A2SCK7"/>
<comment type="caution">
    <text evidence="4">The sequence shown here is derived from an EMBL/GenBank/DDBJ whole genome shotgun (WGS) entry which is preliminary data.</text>
</comment>
<dbReference type="Proteomes" id="UP000218151">
    <property type="component" value="Unassembled WGS sequence"/>
</dbReference>
<evidence type="ECO:0000256" key="2">
    <source>
        <dbReference type="SAM" id="Coils"/>
    </source>
</evidence>
<sequence length="255" mass="27341">MSMWKQLSALVRGKSHEAGQSIADANALTILDQQIRDAGTAQARARDDLAGLTAKRRMLEKELESLAAQRDKYEASARAAMQRGDMDLARQVAERLATIEAEGSTKQPQIAEMRAAEDRIRGIITQGDGKIEALRREVEVVRANESVQRAQAAVASSYGQQASSLGSAADSLKRIKERQLVREEKFRAAAELEDMRTGADLDAKLRDAGLLPGTSSADDILARLAGPSGGEPLRLPGASGDATPTSGDPARLPRQ</sequence>
<evidence type="ECO:0000256" key="1">
    <source>
        <dbReference type="ARBA" id="ARBA00043985"/>
    </source>
</evidence>
<dbReference type="InterPro" id="IPR007157">
    <property type="entry name" value="PspA_VIPP1"/>
</dbReference>
<dbReference type="PANTHER" id="PTHR31088:SF9">
    <property type="entry name" value="PHAGE SHOCK PROTEIN A"/>
    <property type="match status" value="1"/>
</dbReference>
<reference evidence="5" key="1">
    <citation type="submission" date="2017-09" db="EMBL/GenBank/DDBJ databases">
        <authorList>
            <person name="Feng G."/>
            <person name="Zhu H."/>
        </authorList>
    </citation>
    <scope>NUCLEOTIDE SEQUENCE [LARGE SCALE GENOMIC DNA]</scope>
    <source>
        <strain evidence="5">1PNM-20</strain>
    </source>
</reference>